<dbReference type="GO" id="GO:0016301">
    <property type="term" value="F:kinase activity"/>
    <property type="evidence" value="ECO:0007669"/>
    <property type="project" value="UniProtKB-KW"/>
</dbReference>
<organism evidence="1 2">
    <name type="scientific">Pseudomonas syringae pv. tagetis</name>
    <dbReference type="NCBI Taxonomy" id="129140"/>
    <lineage>
        <taxon>Bacteria</taxon>
        <taxon>Pseudomonadati</taxon>
        <taxon>Pseudomonadota</taxon>
        <taxon>Gammaproteobacteria</taxon>
        <taxon>Pseudomonadales</taxon>
        <taxon>Pseudomonadaceae</taxon>
        <taxon>Pseudomonas</taxon>
    </lineage>
</organism>
<dbReference type="EMBL" id="JAVCQK010000511">
    <property type="protein sequence ID" value="MFH7519203.1"/>
    <property type="molecule type" value="Genomic_DNA"/>
</dbReference>
<evidence type="ECO:0000313" key="1">
    <source>
        <dbReference type="EMBL" id="MFH7519203.1"/>
    </source>
</evidence>
<feature type="non-terminal residue" evidence="1">
    <location>
        <position position="42"/>
    </location>
</feature>
<comment type="caution">
    <text evidence="1">The sequence shown here is derived from an EMBL/GenBank/DDBJ whole genome shotgun (WGS) entry which is preliminary data.</text>
</comment>
<keyword evidence="2" id="KW-1185">Reference proteome</keyword>
<keyword evidence="1" id="KW-0808">Transferase</keyword>
<evidence type="ECO:0000313" key="2">
    <source>
        <dbReference type="Proteomes" id="UP001610657"/>
    </source>
</evidence>
<sequence length="42" mass="4567">MNQPFSEQYSTRHATAIDAELVSVIVANREYLSALDGAIGDL</sequence>
<name>A0ABW7NWD1_9PSED</name>
<protein>
    <submittedName>
        <fullName evidence="1">Dihydroxyacetone kinase subunit L</fullName>
    </submittedName>
</protein>
<proteinExistence type="predicted"/>
<dbReference type="Proteomes" id="UP001610657">
    <property type="component" value="Unassembled WGS sequence"/>
</dbReference>
<keyword evidence="1" id="KW-0418">Kinase</keyword>
<reference evidence="1 2" key="1">
    <citation type="submission" date="2023-08" db="EMBL/GenBank/DDBJ databases">
        <title>Genomic and mutational analysis of Pseudomonas syringae pv. tagetis EB037 pathogenicity on sunflower.</title>
        <authorList>
            <person name="Maul J.E."/>
        </authorList>
    </citation>
    <scope>NUCLEOTIDE SEQUENCE [LARGE SCALE GENOMIC DNA]</scope>
    <source>
        <strain evidence="1 2">EB037_T1</strain>
    </source>
</reference>
<accession>A0ABW7NWD1</accession>
<gene>
    <name evidence="1" type="ORF">RA271_29220</name>
</gene>